<dbReference type="AlphaFoldDB" id="A0A2G9T4T3"/>
<keyword evidence="2" id="KW-1185">Reference proteome</keyword>
<name>A0A2G9T4T3_TELCI</name>
<accession>A0A2G9T4T3</accession>
<sequence length="82" mass="9467">MMTPSTSRSTSSSQLLTNGWDVAKNGANNEKAYDKVVRFYYFEMEDQDRNKILLYFPKVKDTIVRPVILDPTTTAPSREFQI</sequence>
<protein>
    <submittedName>
        <fullName evidence="1">Uncharacterized protein</fullName>
    </submittedName>
</protein>
<dbReference type="Proteomes" id="UP000230423">
    <property type="component" value="Unassembled WGS sequence"/>
</dbReference>
<evidence type="ECO:0000313" key="1">
    <source>
        <dbReference type="EMBL" id="PIO52967.1"/>
    </source>
</evidence>
<gene>
    <name evidence="1" type="ORF">TELCIR_25718</name>
</gene>
<dbReference type="EMBL" id="KZ422403">
    <property type="protein sequence ID" value="PIO52967.1"/>
    <property type="molecule type" value="Genomic_DNA"/>
</dbReference>
<organism evidence="1 2">
    <name type="scientific">Teladorsagia circumcincta</name>
    <name type="common">Brown stomach worm</name>
    <name type="synonym">Ostertagia circumcincta</name>
    <dbReference type="NCBI Taxonomy" id="45464"/>
    <lineage>
        <taxon>Eukaryota</taxon>
        <taxon>Metazoa</taxon>
        <taxon>Ecdysozoa</taxon>
        <taxon>Nematoda</taxon>
        <taxon>Chromadorea</taxon>
        <taxon>Rhabditida</taxon>
        <taxon>Rhabditina</taxon>
        <taxon>Rhabditomorpha</taxon>
        <taxon>Strongyloidea</taxon>
        <taxon>Trichostrongylidae</taxon>
        <taxon>Teladorsagia</taxon>
    </lineage>
</organism>
<reference evidence="1 2" key="1">
    <citation type="submission" date="2015-09" db="EMBL/GenBank/DDBJ databases">
        <title>Draft genome of the parasitic nematode Teladorsagia circumcincta isolate WARC Sus (inbred).</title>
        <authorList>
            <person name="Mitreva M."/>
        </authorList>
    </citation>
    <scope>NUCLEOTIDE SEQUENCE [LARGE SCALE GENOMIC DNA]</scope>
    <source>
        <strain evidence="1 2">S</strain>
    </source>
</reference>
<evidence type="ECO:0000313" key="2">
    <source>
        <dbReference type="Proteomes" id="UP000230423"/>
    </source>
</evidence>
<proteinExistence type="predicted"/>